<organism evidence="1 2">
    <name type="scientific">Candidatus Magnetoglobus multicellularis str. Araruama</name>
    <dbReference type="NCBI Taxonomy" id="890399"/>
    <lineage>
        <taxon>Bacteria</taxon>
        <taxon>Pseudomonadati</taxon>
        <taxon>Thermodesulfobacteriota</taxon>
        <taxon>Desulfobacteria</taxon>
        <taxon>Desulfobacterales</taxon>
        <taxon>Desulfobacteraceae</taxon>
        <taxon>Candidatus Magnetoglobus</taxon>
    </lineage>
</organism>
<dbReference type="EMBL" id="ATBP01000712">
    <property type="protein sequence ID" value="ETR69191.1"/>
    <property type="molecule type" value="Genomic_DNA"/>
</dbReference>
<evidence type="ECO:0000313" key="1">
    <source>
        <dbReference type="EMBL" id="ETR69191.1"/>
    </source>
</evidence>
<dbReference type="Proteomes" id="UP000189670">
    <property type="component" value="Unassembled WGS sequence"/>
</dbReference>
<name>A0A1V1P309_9BACT</name>
<evidence type="ECO:0008006" key="3">
    <source>
        <dbReference type="Google" id="ProtNLM"/>
    </source>
</evidence>
<sequence>MLNTFCYKNHTKYDFILASNRDEFRDRPTAVLEFWEDYPSVLAGKDLVNGGSWMGITRTGRFAALTNFRSPVMIKSDSPSRGQLVKNFLISDMSPTDYLQSIEHHADQFSGFNLMVGDMNQLLYLSNCKKDIHKISPGIYGLSNNFLNVSWPKVDRGKHLFSKCIPDNTEPDIKQIFALLSDQLYPDENLLPETGISREWEKMLSPIFIDNPFYGTRSQSILMISTTGHVSFYERTIHRDNVRKGEIRKRSFQIS</sequence>
<reference evidence="2" key="1">
    <citation type="submission" date="2012-11" db="EMBL/GenBank/DDBJ databases">
        <authorList>
            <person name="Lucero-Rivera Y.E."/>
            <person name="Tovar-Ramirez D."/>
        </authorList>
    </citation>
    <scope>NUCLEOTIDE SEQUENCE [LARGE SCALE GENOMIC DNA]</scope>
    <source>
        <strain evidence="2">Araruama</strain>
    </source>
</reference>
<proteinExistence type="predicted"/>
<comment type="caution">
    <text evidence="1">The sequence shown here is derived from an EMBL/GenBank/DDBJ whole genome shotgun (WGS) entry which is preliminary data.</text>
</comment>
<gene>
    <name evidence="1" type="ORF">OMM_04091</name>
</gene>
<dbReference type="AlphaFoldDB" id="A0A1V1P309"/>
<protein>
    <recommendedName>
        <fullName evidence="3">NRDE family protein</fullName>
    </recommendedName>
</protein>
<dbReference type="PANTHER" id="PTHR17985">
    <property type="entry name" value="SER/THR-RICH PROTEIN T10 IN DGCR REGION"/>
    <property type="match status" value="1"/>
</dbReference>
<dbReference type="PANTHER" id="PTHR17985:SF8">
    <property type="entry name" value="TRANSPORT AND GOLGI ORGANIZATION PROTEIN 2 HOMOLOG"/>
    <property type="match status" value="1"/>
</dbReference>
<accession>A0A1V1P309</accession>
<evidence type="ECO:0000313" key="2">
    <source>
        <dbReference type="Proteomes" id="UP000189670"/>
    </source>
</evidence>
<dbReference type="Pfam" id="PF05742">
    <property type="entry name" value="TANGO2"/>
    <property type="match status" value="1"/>
</dbReference>
<dbReference type="InterPro" id="IPR008551">
    <property type="entry name" value="TANGO2"/>
</dbReference>